<feature type="transmembrane region" description="Helical" evidence="7">
    <location>
        <begin position="437"/>
        <end position="455"/>
    </location>
</feature>
<dbReference type="PANTHER" id="PTHR43549">
    <property type="entry name" value="MULTIDRUG RESISTANCE PROTEIN YPNP-RELATED"/>
    <property type="match status" value="1"/>
</dbReference>
<feature type="transmembrane region" description="Helical" evidence="7">
    <location>
        <begin position="62"/>
        <end position="82"/>
    </location>
</feature>
<keyword evidence="4 7" id="KW-0812">Transmembrane</keyword>
<comment type="subcellular location">
    <subcellularLocation>
        <location evidence="1">Cell inner membrane</location>
        <topology evidence="1">Multi-pass membrane protein</topology>
    </subcellularLocation>
</comment>
<comment type="caution">
    <text evidence="8">The sequence shown here is derived from an EMBL/GenBank/DDBJ whole genome shotgun (WGS) entry which is preliminary data.</text>
</comment>
<keyword evidence="5 7" id="KW-1133">Transmembrane helix</keyword>
<proteinExistence type="predicted"/>
<dbReference type="InterPro" id="IPR002528">
    <property type="entry name" value="MATE_fam"/>
</dbReference>
<dbReference type="EMBL" id="JBHRVA010000002">
    <property type="protein sequence ID" value="MFC3301381.1"/>
    <property type="molecule type" value="Genomic_DNA"/>
</dbReference>
<evidence type="ECO:0000256" key="7">
    <source>
        <dbReference type="SAM" id="Phobius"/>
    </source>
</evidence>
<name>A0ABV7M7J9_9PROT</name>
<dbReference type="InterPro" id="IPR052031">
    <property type="entry name" value="Membrane_Transporter-Flippase"/>
</dbReference>
<dbReference type="Proteomes" id="UP001595607">
    <property type="component" value="Unassembled WGS sequence"/>
</dbReference>
<evidence type="ECO:0000256" key="2">
    <source>
        <dbReference type="ARBA" id="ARBA00022448"/>
    </source>
</evidence>
<gene>
    <name evidence="8" type="ORF">ACFONP_01380</name>
</gene>
<evidence type="ECO:0000256" key="1">
    <source>
        <dbReference type="ARBA" id="ARBA00004429"/>
    </source>
</evidence>
<evidence type="ECO:0000256" key="6">
    <source>
        <dbReference type="ARBA" id="ARBA00023136"/>
    </source>
</evidence>
<sequence length="478" mass="50402">MSGTMARAAFSIGDRRTRLLEQPVTKVLFDLSWPMSLGLFSVIAINVTDTFYIGRLGSQELAAIGFCFPVIFGMSAISIGMGNGGAAVVARAIGAGQEDRAKALITSTLLFVLIFALMLAIIMLQVSDAVFLALGAPRELLPYINQFMTIWYSGLPLLVLPIVLNGLIRAAGEAKVPSGLMVLAAVINAVVSPFIIFGLFGMPELGMAGAALATIIARLVITVMAFTWLARADLITASPSVLRSFLPCIAQVLRYGAPAFLAQLFSPIGSAIITRLLASSGPEAVAGFAVGARIEALVLIPFFALQTGITPFIGQNVGAHEDMRLRLAERNVWAFAALWGGVGAVVLFAFGGSLASLFTENAAIVAISDRYLEAISLGLWGAGLLFVAIGVFNPLGYPNVAMGMNALRCVVAYAGLATLGVMVFQQSPVEAVFRAAWLSYVIAGLASALLVRFLLQRPNRSDLKTTPEKQPAAVGRST</sequence>
<evidence type="ECO:0000256" key="4">
    <source>
        <dbReference type="ARBA" id="ARBA00022692"/>
    </source>
</evidence>
<evidence type="ECO:0000313" key="9">
    <source>
        <dbReference type="Proteomes" id="UP001595607"/>
    </source>
</evidence>
<accession>A0ABV7M7J9</accession>
<evidence type="ECO:0000256" key="3">
    <source>
        <dbReference type="ARBA" id="ARBA00022475"/>
    </source>
</evidence>
<dbReference type="PIRSF" id="PIRSF006603">
    <property type="entry name" value="DinF"/>
    <property type="match status" value="1"/>
</dbReference>
<evidence type="ECO:0000313" key="8">
    <source>
        <dbReference type="EMBL" id="MFC3301381.1"/>
    </source>
</evidence>
<organism evidence="8 9">
    <name type="scientific">Parvularcula lutaonensis</name>
    <dbReference type="NCBI Taxonomy" id="491923"/>
    <lineage>
        <taxon>Bacteria</taxon>
        <taxon>Pseudomonadati</taxon>
        <taxon>Pseudomonadota</taxon>
        <taxon>Alphaproteobacteria</taxon>
        <taxon>Parvularculales</taxon>
        <taxon>Parvularculaceae</taxon>
        <taxon>Parvularcula</taxon>
    </lineage>
</organism>
<protein>
    <submittedName>
        <fullName evidence="8">MATE family efflux transporter</fullName>
    </submittedName>
</protein>
<keyword evidence="3" id="KW-1003">Cell membrane</keyword>
<feature type="transmembrane region" description="Helical" evidence="7">
    <location>
        <begin position="103"/>
        <end position="126"/>
    </location>
</feature>
<dbReference type="PANTHER" id="PTHR43549:SF3">
    <property type="entry name" value="MULTIDRUG RESISTANCE PROTEIN YPNP-RELATED"/>
    <property type="match status" value="1"/>
</dbReference>
<dbReference type="NCBIfam" id="TIGR00797">
    <property type="entry name" value="matE"/>
    <property type="match status" value="1"/>
</dbReference>
<feature type="transmembrane region" description="Helical" evidence="7">
    <location>
        <begin position="405"/>
        <end position="425"/>
    </location>
</feature>
<feature type="transmembrane region" description="Helical" evidence="7">
    <location>
        <begin position="27"/>
        <end position="47"/>
    </location>
</feature>
<feature type="transmembrane region" description="Helical" evidence="7">
    <location>
        <begin position="332"/>
        <end position="354"/>
    </location>
</feature>
<feature type="transmembrane region" description="Helical" evidence="7">
    <location>
        <begin position="374"/>
        <end position="393"/>
    </location>
</feature>
<feature type="transmembrane region" description="Helical" evidence="7">
    <location>
        <begin position="208"/>
        <end position="231"/>
    </location>
</feature>
<keyword evidence="9" id="KW-1185">Reference proteome</keyword>
<dbReference type="InterPro" id="IPR048279">
    <property type="entry name" value="MdtK-like"/>
</dbReference>
<dbReference type="RefSeq" id="WP_189572283.1">
    <property type="nucleotide sequence ID" value="NZ_BMXU01000001.1"/>
</dbReference>
<reference evidence="9" key="1">
    <citation type="journal article" date="2019" name="Int. J. Syst. Evol. Microbiol.">
        <title>The Global Catalogue of Microorganisms (GCM) 10K type strain sequencing project: providing services to taxonomists for standard genome sequencing and annotation.</title>
        <authorList>
            <consortium name="The Broad Institute Genomics Platform"/>
            <consortium name="The Broad Institute Genome Sequencing Center for Infectious Disease"/>
            <person name="Wu L."/>
            <person name="Ma J."/>
        </authorList>
    </citation>
    <scope>NUCLEOTIDE SEQUENCE [LARGE SCALE GENOMIC DNA]</scope>
    <source>
        <strain evidence="9">KCTC 22245</strain>
    </source>
</reference>
<feature type="transmembrane region" description="Helical" evidence="7">
    <location>
        <begin position="146"/>
        <end position="168"/>
    </location>
</feature>
<feature type="transmembrane region" description="Helical" evidence="7">
    <location>
        <begin position="180"/>
        <end position="202"/>
    </location>
</feature>
<dbReference type="Pfam" id="PF01554">
    <property type="entry name" value="MatE"/>
    <property type="match status" value="2"/>
</dbReference>
<keyword evidence="2" id="KW-0813">Transport</keyword>
<keyword evidence="6 7" id="KW-0472">Membrane</keyword>
<evidence type="ECO:0000256" key="5">
    <source>
        <dbReference type="ARBA" id="ARBA00022989"/>
    </source>
</evidence>